<dbReference type="GO" id="GO:0009366">
    <property type="term" value="C:enterobactin synthetase complex"/>
    <property type="evidence" value="ECO:0007669"/>
    <property type="project" value="TreeGrafter"/>
</dbReference>
<dbReference type="InterPro" id="IPR023213">
    <property type="entry name" value="CAT-like_dom_sf"/>
</dbReference>
<evidence type="ECO:0000256" key="3">
    <source>
        <dbReference type="ARBA" id="ARBA00022598"/>
    </source>
</evidence>
<gene>
    <name evidence="5" type="ORF">QBC35DRAFT_551269</name>
</gene>
<dbReference type="GO" id="GO:0043041">
    <property type="term" value="P:amino acid activation for nonribosomal peptide biosynthetic process"/>
    <property type="evidence" value="ECO:0007669"/>
    <property type="project" value="TreeGrafter"/>
</dbReference>
<dbReference type="PANTHER" id="PTHR45527:SF1">
    <property type="entry name" value="FATTY ACID SYNTHASE"/>
    <property type="match status" value="1"/>
</dbReference>
<comment type="caution">
    <text evidence="5">The sequence shown here is derived from an EMBL/GenBank/DDBJ whole genome shotgun (WGS) entry which is preliminary data.</text>
</comment>
<dbReference type="FunFam" id="1.10.1200.10:FF:000005">
    <property type="entry name" value="Nonribosomal peptide synthetase 1"/>
    <property type="match status" value="1"/>
</dbReference>
<keyword evidence="3" id="KW-0436">Ligase</keyword>
<dbReference type="SUPFAM" id="SSF47336">
    <property type="entry name" value="ACP-like"/>
    <property type="match status" value="1"/>
</dbReference>
<dbReference type="InterPro" id="IPR036736">
    <property type="entry name" value="ACP-like_sf"/>
</dbReference>
<accession>A0AAN6WIF1</accession>
<dbReference type="GO" id="GO:0047527">
    <property type="term" value="F:2,3-dihydroxybenzoate-serine ligase activity"/>
    <property type="evidence" value="ECO:0007669"/>
    <property type="project" value="TreeGrafter"/>
</dbReference>
<dbReference type="GO" id="GO:0009239">
    <property type="term" value="P:enterobactin biosynthetic process"/>
    <property type="evidence" value="ECO:0007669"/>
    <property type="project" value="TreeGrafter"/>
</dbReference>
<reference evidence="5" key="1">
    <citation type="journal article" date="2023" name="Mol. Phylogenet. Evol.">
        <title>Genome-scale phylogeny and comparative genomics of the fungal order Sordariales.</title>
        <authorList>
            <person name="Hensen N."/>
            <person name="Bonometti L."/>
            <person name="Westerberg I."/>
            <person name="Brannstrom I.O."/>
            <person name="Guillou S."/>
            <person name="Cros-Aarteil S."/>
            <person name="Calhoun S."/>
            <person name="Haridas S."/>
            <person name="Kuo A."/>
            <person name="Mondo S."/>
            <person name="Pangilinan J."/>
            <person name="Riley R."/>
            <person name="LaButti K."/>
            <person name="Andreopoulos B."/>
            <person name="Lipzen A."/>
            <person name="Chen C."/>
            <person name="Yan M."/>
            <person name="Daum C."/>
            <person name="Ng V."/>
            <person name="Clum A."/>
            <person name="Steindorff A."/>
            <person name="Ohm R.A."/>
            <person name="Martin F."/>
            <person name="Silar P."/>
            <person name="Natvig D.O."/>
            <person name="Lalanne C."/>
            <person name="Gautier V."/>
            <person name="Ament-Velasquez S.L."/>
            <person name="Kruys A."/>
            <person name="Hutchinson M.I."/>
            <person name="Powell A.J."/>
            <person name="Barry K."/>
            <person name="Miller A.N."/>
            <person name="Grigoriev I.V."/>
            <person name="Debuchy R."/>
            <person name="Gladieux P."/>
            <person name="Hiltunen Thoren M."/>
            <person name="Johannesson H."/>
        </authorList>
    </citation>
    <scope>NUCLEOTIDE SEQUENCE</scope>
    <source>
        <strain evidence="5">PSN309</strain>
    </source>
</reference>
<evidence type="ECO:0000313" key="5">
    <source>
        <dbReference type="EMBL" id="KAK4182000.1"/>
    </source>
</evidence>
<dbReference type="GO" id="GO:0005829">
    <property type="term" value="C:cytosol"/>
    <property type="evidence" value="ECO:0007669"/>
    <property type="project" value="TreeGrafter"/>
</dbReference>
<dbReference type="InterPro" id="IPR009081">
    <property type="entry name" value="PP-bd_ACP"/>
</dbReference>
<feature type="domain" description="Carrier" evidence="4">
    <location>
        <begin position="11"/>
        <end position="87"/>
    </location>
</feature>
<dbReference type="Pfam" id="PF00668">
    <property type="entry name" value="Condensation"/>
    <property type="match status" value="1"/>
</dbReference>
<dbReference type="Pfam" id="PF00550">
    <property type="entry name" value="PP-binding"/>
    <property type="match status" value="1"/>
</dbReference>
<dbReference type="GO" id="GO:0031177">
    <property type="term" value="F:phosphopantetheine binding"/>
    <property type="evidence" value="ECO:0007669"/>
    <property type="project" value="TreeGrafter"/>
</dbReference>
<dbReference type="Gene3D" id="3.30.559.30">
    <property type="entry name" value="Nonribosomal peptide synthetase, condensation domain"/>
    <property type="match status" value="1"/>
</dbReference>
<dbReference type="PROSITE" id="PS50075">
    <property type="entry name" value="CARRIER"/>
    <property type="match status" value="1"/>
</dbReference>
<organism evidence="5 6">
    <name type="scientific">Podospora australis</name>
    <dbReference type="NCBI Taxonomy" id="1536484"/>
    <lineage>
        <taxon>Eukaryota</taxon>
        <taxon>Fungi</taxon>
        <taxon>Dikarya</taxon>
        <taxon>Ascomycota</taxon>
        <taxon>Pezizomycotina</taxon>
        <taxon>Sordariomycetes</taxon>
        <taxon>Sordariomycetidae</taxon>
        <taxon>Sordariales</taxon>
        <taxon>Podosporaceae</taxon>
        <taxon>Podospora</taxon>
    </lineage>
</organism>
<name>A0AAN6WIF1_9PEZI</name>
<dbReference type="Gene3D" id="3.30.559.10">
    <property type="entry name" value="Chloramphenicol acetyltransferase-like domain"/>
    <property type="match status" value="1"/>
</dbReference>
<sequence>MRASSQGQKRMPSTVTGRAMQQLWAQVLNVEPESIGLDDSFFRLGGDSIAAMKLVGEAGKVGIRLTVADLFRNPRLDQSTSATIASPGNCPATIQHVSHLGPAEQSFAQGRLWFMEQLYPGLTWYLVPFAVRIRGPLQLASLHQALLAVESRHEMLRTTFATHGDSNLQYVLPFRMKELHIVDVLPGDAHDLLSAVQRDQTTPFDLRNEPGWRVKVYRVSPDDHVLSIVMHHIVSDGWSVDILMRELAVFYSAAIRGEDPLSQVPPLPIQYGDFSRWQRQQAQIDEHQRQLRYWCTQLQASRPAELLCDKLRPATSSGKADIQTLRISDVLYAKVQEFCRAHGVTVFVVLLAAFRVTHYRLTGQDDATIGTVNANRDRWEVRNMVGLFVNMQCLRTTVKEDMTFQELVQQVTAVNIASLANQDVPFENIVSSLHPNRDLSRHPLVQLVFVVHSQRDLGQLKLQGVETESLSSLATTRFDLEFDFYQEPNGLRGEVTYSTDLYCPDTISNMLSVFRHVLEECLKQPKAMVTSLPLCTDDDYSQLDKIGVLQVERAPYPRESSVVDLFHQQASACPSRVAVKDSLGTMTYAQLDS</sequence>
<reference evidence="5" key="2">
    <citation type="submission" date="2023-05" db="EMBL/GenBank/DDBJ databases">
        <authorList>
            <consortium name="Lawrence Berkeley National Laboratory"/>
            <person name="Steindorff A."/>
            <person name="Hensen N."/>
            <person name="Bonometti L."/>
            <person name="Westerberg I."/>
            <person name="Brannstrom I.O."/>
            <person name="Guillou S."/>
            <person name="Cros-Aarteil S."/>
            <person name="Calhoun S."/>
            <person name="Haridas S."/>
            <person name="Kuo A."/>
            <person name="Mondo S."/>
            <person name="Pangilinan J."/>
            <person name="Riley R."/>
            <person name="Labutti K."/>
            <person name="Andreopoulos B."/>
            <person name="Lipzen A."/>
            <person name="Chen C."/>
            <person name="Yanf M."/>
            <person name="Daum C."/>
            <person name="Ng V."/>
            <person name="Clum A."/>
            <person name="Ohm R."/>
            <person name="Martin F."/>
            <person name="Silar P."/>
            <person name="Natvig D."/>
            <person name="Lalanne C."/>
            <person name="Gautier V."/>
            <person name="Ament-Velasquez S.L."/>
            <person name="Kruys A."/>
            <person name="Hutchinson M.I."/>
            <person name="Powell A.J."/>
            <person name="Barry K."/>
            <person name="Miller A.N."/>
            <person name="Grigoriev I.V."/>
            <person name="Debuchy R."/>
            <person name="Gladieux P."/>
            <person name="Thoren M.H."/>
            <person name="Johannesson H."/>
        </authorList>
    </citation>
    <scope>NUCLEOTIDE SEQUENCE</scope>
    <source>
        <strain evidence="5">PSN309</strain>
    </source>
</reference>
<keyword evidence="2" id="KW-0597">Phosphoprotein</keyword>
<dbReference type="InterPro" id="IPR001242">
    <property type="entry name" value="Condensation_dom"/>
</dbReference>
<dbReference type="AlphaFoldDB" id="A0AAN6WIF1"/>
<evidence type="ECO:0000256" key="1">
    <source>
        <dbReference type="ARBA" id="ARBA00022450"/>
    </source>
</evidence>
<protein>
    <submittedName>
        <fullName evidence="5">Condensation domain-containing protein</fullName>
    </submittedName>
</protein>
<evidence type="ECO:0000256" key="2">
    <source>
        <dbReference type="ARBA" id="ARBA00022553"/>
    </source>
</evidence>
<feature type="non-terminal residue" evidence="5">
    <location>
        <position position="593"/>
    </location>
</feature>
<dbReference type="InterPro" id="IPR006162">
    <property type="entry name" value="Ppantetheine_attach_site"/>
</dbReference>
<evidence type="ECO:0000313" key="6">
    <source>
        <dbReference type="Proteomes" id="UP001302126"/>
    </source>
</evidence>
<proteinExistence type="predicted"/>
<dbReference type="Gene3D" id="1.10.1200.10">
    <property type="entry name" value="ACP-like"/>
    <property type="match status" value="1"/>
</dbReference>
<keyword evidence="6" id="KW-1185">Reference proteome</keyword>
<dbReference type="Proteomes" id="UP001302126">
    <property type="component" value="Unassembled WGS sequence"/>
</dbReference>
<dbReference type="EMBL" id="MU864844">
    <property type="protein sequence ID" value="KAK4182000.1"/>
    <property type="molecule type" value="Genomic_DNA"/>
</dbReference>
<dbReference type="SUPFAM" id="SSF52777">
    <property type="entry name" value="CoA-dependent acyltransferases"/>
    <property type="match status" value="2"/>
</dbReference>
<dbReference type="PANTHER" id="PTHR45527">
    <property type="entry name" value="NONRIBOSOMAL PEPTIDE SYNTHETASE"/>
    <property type="match status" value="1"/>
</dbReference>
<keyword evidence="1" id="KW-0596">Phosphopantetheine</keyword>
<dbReference type="CDD" id="cd19531">
    <property type="entry name" value="LCL_NRPS-like"/>
    <property type="match status" value="1"/>
</dbReference>
<dbReference type="PROSITE" id="PS00012">
    <property type="entry name" value="PHOSPHOPANTETHEINE"/>
    <property type="match status" value="1"/>
</dbReference>
<evidence type="ECO:0000259" key="4">
    <source>
        <dbReference type="PROSITE" id="PS50075"/>
    </source>
</evidence>